<name>A0A8J2SQJ0_9STRA</name>
<keyword evidence="3" id="KW-1185">Reference proteome</keyword>
<gene>
    <name evidence="2" type="ORF">PECAL_3P07760</name>
</gene>
<evidence type="ECO:0000313" key="2">
    <source>
        <dbReference type="EMBL" id="CAH0370864.1"/>
    </source>
</evidence>
<dbReference type="AlphaFoldDB" id="A0A8J2SQJ0"/>
<evidence type="ECO:0008006" key="4">
    <source>
        <dbReference type="Google" id="ProtNLM"/>
    </source>
</evidence>
<evidence type="ECO:0000313" key="3">
    <source>
        <dbReference type="Proteomes" id="UP000789595"/>
    </source>
</evidence>
<dbReference type="PANTHER" id="PTHR43317">
    <property type="entry name" value="THERMOSPERMINE SYNTHASE ACAULIS5"/>
    <property type="match status" value="1"/>
</dbReference>
<dbReference type="InterPro" id="IPR029063">
    <property type="entry name" value="SAM-dependent_MTases_sf"/>
</dbReference>
<dbReference type="Gene3D" id="3.40.50.150">
    <property type="entry name" value="Vaccinia Virus protein VP39"/>
    <property type="match status" value="1"/>
</dbReference>
<dbReference type="SUPFAM" id="SSF53335">
    <property type="entry name" value="S-adenosyl-L-methionine-dependent methyltransferases"/>
    <property type="match status" value="1"/>
</dbReference>
<dbReference type="Pfam" id="PF01564">
    <property type="entry name" value="Spermine_synth"/>
    <property type="match status" value="1"/>
</dbReference>
<dbReference type="PANTHER" id="PTHR43317:SF1">
    <property type="entry name" value="THERMOSPERMINE SYNTHASE ACAULIS5"/>
    <property type="match status" value="1"/>
</dbReference>
<accession>A0A8J2SQJ0</accession>
<keyword evidence="1" id="KW-0620">Polyamine biosynthesis</keyword>
<dbReference type="EMBL" id="CAKKNE010000003">
    <property type="protein sequence ID" value="CAH0370864.1"/>
    <property type="molecule type" value="Genomic_DNA"/>
</dbReference>
<proteinExistence type="predicted"/>
<reference evidence="2" key="1">
    <citation type="submission" date="2021-11" db="EMBL/GenBank/DDBJ databases">
        <authorList>
            <consortium name="Genoscope - CEA"/>
            <person name="William W."/>
        </authorList>
    </citation>
    <scope>NUCLEOTIDE SEQUENCE</scope>
</reference>
<organism evidence="2 3">
    <name type="scientific">Pelagomonas calceolata</name>
    <dbReference type="NCBI Taxonomy" id="35677"/>
    <lineage>
        <taxon>Eukaryota</taxon>
        <taxon>Sar</taxon>
        <taxon>Stramenopiles</taxon>
        <taxon>Ochrophyta</taxon>
        <taxon>Pelagophyceae</taxon>
        <taxon>Pelagomonadales</taxon>
        <taxon>Pelagomonadaceae</taxon>
        <taxon>Pelagomonas</taxon>
    </lineage>
</organism>
<dbReference type="GO" id="GO:0006596">
    <property type="term" value="P:polyamine biosynthetic process"/>
    <property type="evidence" value="ECO:0007669"/>
    <property type="project" value="UniProtKB-KW"/>
</dbReference>
<comment type="caution">
    <text evidence="2">The sequence shown here is derived from an EMBL/GenBank/DDBJ whole genome shotgun (WGS) entry which is preliminary data.</text>
</comment>
<evidence type="ECO:0000256" key="1">
    <source>
        <dbReference type="ARBA" id="ARBA00023115"/>
    </source>
</evidence>
<dbReference type="OrthoDB" id="411785at2759"/>
<dbReference type="Proteomes" id="UP000789595">
    <property type="component" value="Unassembled WGS sequence"/>
</dbReference>
<protein>
    <recommendedName>
        <fullName evidence="4">PABS domain-containing protein</fullName>
    </recommendedName>
</protein>
<sequence length="428" mass="45957">MSAQAMAALTLAAAPLKKGRTTTVQIPDDERPRYAIKTLDVAEEAQTPCACFVVPRGREHEFVFSSDEGLKQVAGSAKCARLLVVNLDPQRAGHSYGDVRAVQRELEPLIKDLAPPGAGTVPVMTAGNDLGRRDVVATGAMDSGDAYVVEQVLDGSRTLRRLLFRSNPRSIQTEVAVSKVKPPKTSNGKKKKSKAKAQWRVDGADVRSAYHRAILAAVATSRLDTAVEDVVLVGLGGGALATALQALLPAVKIRVVELDEAVVDVAERWFGFSRAGVDVTVGDGLTAFDDVSEADVVVIDVDAKDASLGMSCPPSAFLEPAYLRKVKRVLRPGGVCIVNIVARSEKAFSKAMVDLRAVFDDIRICDPTDDDINRVVVARMGSPPDRDAWRARLRNWCAAGDPLGLEVLLDRFDQAVFNVDTEALDACD</sequence>